<dbReference type="Proteomes" id="UP000759537">
    <property type="component" value="Unassembled WGS sequence"/>
</dbReference>
<protein>
    <submittedName>
        <fullName evidence="1">Uncharacterized protein</fullName>
    </submittedName>
</protein>
<evidence type="ECO:0000313" key="2">
    <source>
        <dbReference type="Proteomes" id="UP000759537"/>
    </source>
</evidence>
<sequence length="458" mass="51405">MVLQARPGVPQLAICCTGVALPIAVATLLHKQYAYNYAWNPLENASTQERLISALRYKLRYPDRVCSIAIRGPYQYEIIEALDLPLPALECLEIDDTTSVGHTYLPMSMSLMTSIQSLRHVRLAGKPLTSFFPILSVTRAIIDLTLNIDTVLCSAKGASLLTHLQYMPQLRNLQVETQSLSSEEMEGEEMEGEEMPSIMSILLAELTYVRFRGECAEIEWIMAGLVTPSLREFHITAYDDGTLHIPYLFEFIRVADIVVSTARLSISRFGFAITLFAHPHSIEDLTFKIVTVTTPFLANPSGAPSAMLGTIEDIFFSLGDNMTHHELLLEDLVSWREFFEEFRNVKVLRLCHCLDTQVVDILRLLPMNSPPSREGVDPDAITPLSTPINSNGSQSLGIFPLLEEIVVYATKSDTRIDEKERASVLESFVPFTTARHEAGRPVKVFWNTDGVFPRCFRM</sequence>
<comment type="caution">
    <text evidence="1">The sequence shown here is derived from an EMBL/GenBank/DDBJ whole genome shotgun (WGS) entry which is preliminary data.</text>
</comment>
<dbReference type="OrthoDB" id="3365698at2759"/>
<organism evidence="1 2">
    <name type="scientific">Russula ochroleuca</name>
    <dbReference type="NCBI Taxonomy" id="152965"/>
    <lineage>
        <taxon>Eukaryota</taxon>
        <taxon>Fungi</taxon>
        <taxon>Dikarya</taxon>
        <taxon>Basidiomycota</taxon>
        <taxon>Agaricomycotina</taxon>
        <taxon>Agaricomycetes</taxon>
        <taxon>Russulales</taxon>
        <taxon>Russulaceae</taxon>
        <taxon>Russula</taxon>
    </lineage>
</organism>
<proteinExistence type="predicted"/>
<reference evidence="1" key="2">
    <citation type="journal article" date="2020" name="Nat. Commun.">
        <title>Large-scale genome sequencing of mycorrhizal fungi provides insights into the early evolution of symbiotic traits.</title>
        <authorList>
            <person name="Miyauchi S."/>
            <person name="Kiss E."/>
            <person name="Kuo A."/>
            <person name="Drula E."/>
            <person name="Kohler A."/>
            <person name="Sanchez-Garcia M."/>
            <person name="Morin E."/>
            <person name="Andreopoulos B."/>
            <person name="Barry K.W."/>
            <person name="Bonito G."/>
            <person name="Buee M."/>
            <person name="Carver A."/>
            <person name="Chen C."/>
            <person name="Cichocki N."/>
            <person name="Clum A."/>
            <person name="Culley D."/>
            <person name="Crous P.W."/>
            <person name="Fauchery L."/>
            <person name="Girlanda M."/>
            <person name="Hayes R.D."/>
            <person name="Keri Z."/>
            <person name="LaButti K."/>
            <person name="Lipzen A."/>
            <person name="Lombard V."/>
            <person name="Magnuson J."/>
            <person name="Maillard F."/>
            <person name="Murat C."/>
            <person name="Nolan M."/>
            <person name="Ohm R.A."/>
            <person name="Pangilinan J."/>
            <person name="Pereira M.F."/>
            <person name="Perotto S."/>
            <person name="Peter M."/>
            <person name="Pfister S."/>
            <person name="Riley R."/>
            <person name="Sitrit Y."/>
            <person name="Stielow J.B."/>
            <person name="Szollosi G."/>
            <person name="Zifcakova L."/>
            <person name="Stursova M."/>
            <person name="Spatafora J.W."/>
            <person name="Tedersoo L."/>
            <person name="Vaario L.M."/>
            <person name="Yamada A."/>
            <person name="Yan M."/>
            <person name="Wang P."/>
            <person name="Xu J."/>
            <person name="Bruns T."/>
            <person name="Baldrian P."/>
            <person name="Vilgalys R."/>
            <person name="Dunand C."/>
            <person name="Henrissat B."/>
            <person name="Grigoriev I.V."/>
            <person name="Hibbett D."/>
            <person name="Nagy L.G."/>
            <person name="Martin F.M."/>
        </authorList>
    </citation>
    <scope>NUCLEOTIDE SEQUENCE</scope>
    <source>
        <strain evidence="1">Prilba</strain>
    </source>
</reference>
<keyword evidence="2" id="KW-1185">Reference proteome</keyword>
<gene>
    <name evidence="1" type="ORF">DFH94DRAFT_481290</name>
</gene>
<dbReference type="AlphaFoldDB" id="A0A9P5T9W2"/>
<reference evidence="1" key="1">
    <citation type="submission" date="2019-10" db="EMBL/GenBank/DDBJ databases">
        <authorList>
            <consortium name="DOE Joint Genome Institute"/>
            <person name="Kuo A."/>
            <person name="Miyauchi S."/>
            <person name="Kiss E."/>
            <person name="Drula E."/>
            <person name="Kohler A."/>
            <person name="Sanchez-Garcia M."/>
            <person name="Andreopoulos B."/>
            <person name="Barry K.W."/>
            <person name="Bonito G."/>
            <person name="Buee M."/>
            <person name="Carver A."/>
            <person name="Chen C."/>
            <person name="Cichocki N."/>
            <person name="Clum A."/>
            <person name="Culley D."/>
            <person name="Crous P.W."/>
            <person name="Fauchery L."/>
            <person name="Girlanda M."/>
            <person name="Hayes R."/>
            <person name="Keri Z."/>
            <person name="LaButti K."/>
            <person name="Lipzen A."/>
            <person name="Lombard V."/>
            <person name="Magnuson J."/>
            <person name="Maillard F."/>
            <person name="Morin E."/>
            <person name="Murat C."/>
            <person name="Nolan M."/>
            <person name="Ohm R."/>
            <person name="Pangilinan J."/>
            <person name="Pereira M."/>
            <person name="Perotto S."/>
            <person name="Peter M."/>
            <person name="Riley R."/>
            <person name="Sitrit Y."/>
            <person name="Stielow B."/>
            <person name="Szollosi G."/>
            <person name="Zifcakova L."/>
            <person name="Stursova M."/>
            <person name="Spatafora J.W."/>
            <person name="Tedersoo L."/>
            <person name="Vaario L.-M."/>
            <person name="Yamada A."/>
            <person name="Yan M."/>
            <person name="Wang P."/>
            <person name="Xu J."/>
            <person name="Bruns T."/>
            <person name="Baldrian P."/>
            <person name="Vilgalys R."/>
            <person name="Henrissat B."/>
            <person name="Grigoriev I.V."/>
            <person name="Hibbett D."/>
            <person name="Nagy L.G."/>
            <person name="Martin F.M."/>
        </authorList>
    </citation>
    <scope>NUCLEOTIDE SEQUENCE</scope>
    <source>
        <strain evidence="1">Prilba</strain>
    </source>
</reference>
<accession>A0A9P5T9W2</accession>
<evidence type="ECO:0000313" key="1">
    <source>
        <dbReference type="EMBL" id="KAF8480526.1"/>
    </source>
</evidence>
<name>A0A9P5T9W2_9AGAM</name>
<dbReference type="EMBL" id="WHVB01000008">
    <property type="protein sequence ID" value="KAF8480526.1"/>
    <property type="molecule type" value="Genomic_DNA"/>
</dbReference>